<dbReference type="Proteomes" id="UP000789396">
    <property type="component" value="Unassembled WGS sequence"/>
</dbReference>
<proteinExistence type="predicted"/>
<reference evidence="1" key="1">
    <citation type="submission" date="2021-06" db="EMBL/GenBank/DDBJ databases">
        <authorList>
            <person name="Kallberg Y."/>
            <person name="Tangrot J."/>
            <person name="Rosling A."/>
        </authorList>
    </citation>
    <scope>NUCLEOTIDE SEQUENCE</scope>
    <source>
        <strain evidence="1">IN212</strain>
    </source>
</reference>
<keyword evidence="2" id="KW-1185">Reference proteome</keyword>
<dbReference type="EMBL" id="CAJVPZ010074587">
    <property type="protein sequence ID" value="CAG8803208.1"/>
    <property type="molecule type" value="Genomic_DNA"/>
</dbReference>
<sequence>ERAFKLERRVDELDAYGRRVDELDACRRRVHELDARERVDELVANKRLRTDDFE</sequence>
<evidence type="ECO:0000313" key="1">
    <source>
        <dbReference type="EMBL" id="CAG8803208.1"/>
    </source>
</evidence>
<feature type="non-terminal residue" evidence="1">
    <location>
        <position position="54"/>
    </location>
</feature>
<feature type="non-terminal residue" evidence="1">
    <location>
        <position position="1"/>
    </location>
</feature>
<dbReference type="AlphaFoldDB" id="A0A9N9JY85"/>
<evidence type="ECO:0000313" key="2">
    <source>
        <dbReference type="Proteomes" id="UP000789396"/>
    </source>
</evidence>
<gene>
    <name evidence="1" type="ORF">RFULGI_LOCUS17951</name>
</gene>
<protein>
    <submittedName>
        <fullName evidence="1">220_t:CDS:1</fullName>
    </submittedName>
</protein>
<accession>A0A9N9JY85</accession>
<comment type="caution">
    <text evidence="1">The sequence shown here is derived from an EMBL/GenBank/DDBJ whole genome shotgun (WGS) entry which is preliminary data.</text>
</comment>
<name>A0A9N9JY85_9GLOM</name>
<organism evidence="1 2">
    <name type="scientific">Racocetra fulgida</name>
    <dbReference type="NCBI Taxonomy" id="60492"/>
    <lineage>
        <taxon>Eukaryota</taxon>
        <taxon>Fungi</taxon>
        <taxon>Fungi incertae sedis</taxon>
        <taxon>Mucoromycota</taxon>
        <taxon>Glomeromycotina</taxon>
        <taxon>Glomeromycetes</taxon>
        <taxon>Diversisporales</taxon>
        <taxon>Gigasporaceae</taxon>
        <taxon>Racocetra</taxon>
    </lineage>
</organism>